<protein>
    <submittedName>
        <fullName evidence="4">GNAT family N-acetyltransferase</fullName>
    </submittedName>
</protein>
<dbReference type="SUPFAM" id="SSF55729">
    <property type="entry name" value="Acyl-CoA N-acyltransferases (Nat)"/>
    <property type="match status" value="1"/>
</dbReference>
<dbReference type="OrthoDB" id="9814648at2"/>
<dbReference type="InterPro" id="IPR016181">
    <property type="entry name" value="Acyl_CoA_acyltransferase"/>
</dbReference>
<dbReference type="Proteomes" id="UP000316406">
    <property type="component" value="Unassembled WGS sequence"/>
</dbReference>
<evidence type="ECO:0000259" key="3">
    <source>
        <dbReference type="PROSITE" id="PS51186"/>
    </source>
</evidence>
<sequence length="134" mass="15006">MMLAFPSFKRHDLAQHLAQDPPGWESAYLAMRNDRGCGFAACILNSWNRRLCLLHLYVDSQMCGQGVGGVLLNTLLNAPESADAQHVWLETKVDNLPAIRAYESMGFRIVDLEQTLYGDCPSNDTALYMSRGLR</sequence>
<evidence type="ECO:0000256" key="1">
    <source>
        <dbReference type="ARBA" id="ARBA00022679"/>
    </source>
</evidence>
<dbReference type="RefSeq" id="WP_143921280.1">
    <property type="nucleotide sequence ID" value="NZ_VLTK01000002.1"/>
</dbReference>
<keyword evidence="2" id="KW-0012">Acyltransferase</keyword>
<evidence type="ECO:0000313" key="5">
    <source>
        <dbReference type="Proteomes" id="UP000316406"/>
    </source>
</evidence>
<name>A0A556CNR5_BREAU</name>
<organism evidence="4 5">
    <name type="scientific">Brevibacterium aurantiacum</name>
    <dbReference type="NCBI Taxonomy" id="273384"/>
    <lineage>
        <taxon>Bacteria</taxon>
        <taxon>Bacillati</taxon>
        <taxon>Actinomycetota</taxon>
        <taxon>Actinomycetes</taxon>
        <taxon>Micrococcales</taxon>
        <taxon>Brevibacteriaceae</taxon>
        <taxon>Brevibacterium</taxon>
    </lineage>
</organism>
<feature type="domain" description="N-acetyltransferase" evidence="3">
    <location>
        <begin position="1"/>
        <end position="134"/>
    </location>
</feature>
<dbReference type="Gene3D" id="3.40.630.30">
    <property type="match status" value="1"/>
</dbReference>
<keyword evidence="5" id="KW-1185">Reference proteome</keyword>
<dbReference type="PANTHER" id="PTHR43877">
    <property type="entry name" value="AMINOALKYLPHOSPHONATE N-ACETYLTRANSFERASE-RELATED-RELATED"/>
    <property type="match status" value="1"/>
</dbReference>
<keyword evidence="1 4" id="KW-0808">Transferase</keyword>
<accession>A0A556CNR5</accession>
<dbReference type="CDD" id="cd04301">
    <property type="entry name" value="NAT_SF"/>
    <property type="match status" value="1"/>
</dbReference>
<proteinExistence type="predicted"/>
<evidence type="ECO:0000313" key="4">
    <source>
        <dbReference type="EMBL" id="TSI18728.1"/>
    </source>
</evidence>
<dbReference type="InterPro" id="IPR000182">
    <property type="entry name" value="GNAT_dom"/>
</dbReference>
<dbReference type="AlphaFoldDB" id="A0A556CNR5"/>
<gene>
    <name evidence="4" type="ORF">FO013_04090</name>
</gene>
<dbReference type="InterPro" id="IPR050832">
    <property type="entry name" value="Bact_Acetyltransf"/>
</dbReference>
<dbReference type="EMBL" id="VLTK01000002">
    <property type="protein sequence ID" value="TSI18728.1"/>
    <property type="molecule type" value="Genomic_DNA"/>
</dbReference>
<comment type="caution">
    <text evidence="4">The sequence shown here is derived from an EMBL/GenBank/DDBJ whole genome shotgun (WGS) entry which is preliminary data.</text>
</comment>
<dbReference type="GO" id="GO:0016747">
    <property type="term" value="F:acyltransferase activity, transferring groups other than amino-acyl groups"/>
    <property type="evidence" value="ECO:0007669"/>
    <property type="project" value="InterPro"/>
</dbReference>
<evidence type="ECO:0000256" key="2">
    <source>
        <dbReference type="ARBA" id="ARBA00023315"/>
    </source>
</evidence>
<reference evidence="4 5" key="1">
    <citation type="submission" date="2019-07" db="EMBL/GenBank/DDBJ databases">
        <title>Draft genome sequence of Brevibacterium aurantiacum XU54 isolated from Xinjiang China.</title>
        <authorList>
            <person name="Xu X."/>
        </authorList>
    </citation>
    <scope>NUCLEOTIDE SEQUENCE [LARGE SCALE GENOMIC DNA]</scope>
    <source>
        <strain evidence="4 5">XU54</strain>
    </source>
</reference>
<dbReference type="PROSITE" id="PS51186">
    <property type="entry name" value="GNAT"/>
    <property type="match status" value="1"/>
</dbReference>
<dbReference type="Pfam" id="PF00583">
    <property type="entry name" value="Acetyltransf_1"/>
    <property type="match status" value="1"/>
</dbReference>